<proteinExistence type="predicted"/>
<sequence length="119" mass="13591">MIYPCHRDYASSASKPPVFLSRSFVQIILEISYSYFYKKMFDSLPLKCLSFKAFDKTYASFKREICERFSPFALPLCGCVGIQAKKSLHQQVSTKKAKKLQKCEDQVAKENSAKITLGN</sequence>
<organism evidence="1 2">
    <name type="scientific">Echinococcus granulosus</name>
    <name type="common">Hydatid tapeworm</name>
    <dbReference type="NCBI Taxonomy" id="6210"/>
    <lineage>
        <taxon>Eukaryota</taxon>
        <taxon>Metazoa</taxon>
        <taxon>Spiralia</taxon>
        <taxon>Lophotrochozoa</taxon>
        <taxon>Platyhelminthes</taxon>
        <taxon>Cestoda</taxon>
        <taxon>Eucestoda</taxon>
        <taxon>Cyclophyllidea</taxon>
        <taxon>Taeniidae</taxon>
        <taxon>Echinococcus</taxon>
        <taxon>Echinococcus granulosus group</taxon>
    </lineage>
</organism>
<gene>
    <name evidence="1" type="ORF">EGR_09635</name>
</gene>
<dbReference type="Proteomes" id="UP000019149">
    <property type="component" value="Unassembled WGS sequence"/>
</dbReference>
<dbReference type="EMBL" id="APAU02000158">
    <property type="protein sequence ID" value="EUB55494.1"/>
    <property type="molecule type" value="Genomic_DNA"/>
</dbReference>
<name>W6UQ61_ECHGR</name>
<protein>
    <submittedName>
        <fullName evidence="1">Uncharacterized protein</fullName>
    </submittedName>
</protein>
<comment type="caution">
    <text evidence="1">The sequence shown here is derived from an EMBL/GenBank/DDBJ whole genome shotgun (WGS) entry which is preliminary data.</text>
</comment>
<accession>W6UQ61</accession>
<evidence type="ECO:0000313" key="2">
    <source>
        <dbReference type="Proteomes" id="UP000019149"/>
    </source>
</evidence>
<keyword evidence="2" id="KW-1185">Reference proteome</keyword>
<dbReference type="AlphaFoldDB" id="W6UQ61"/>
<evidence type="ECO:0000313" key="1">
    <source>
        <dbReference type="EMBL" id="EUB55494.1"/>
    </source>
</evidence>
<reference evidence="1 2" key="1">
    <citation type="journal article" date="2013" name="Nat. Genet.">
        <title>The genome of the hydatid tapeworm Echinococcus granulosus.</title>
        <authorList>
            <person name="Zheng H."/>
            <person name="Zhang W."/>
            <person name="Zhang L."/>
            <person name="Zhang Z."/>
            <person name="Li J."/>
            <person name="Lu G."/>
            <person name="Zhu Y."/>
            <person name="Wang Y."/>
            <person name="Huang Y."/>
            <person name="Liu J."/>
            <person name="Kang H."/>
            <person name="Chen J."/>
            <person name="Wang L."/>
            <person name="Chen A."/>
            <person name="Yu S."/>
            <person name="Gao Z."/>
            <person name="Jin L."/>
            <person name="Gu W."/>
            <person name="Wang Z."/>
            <person name="Zhao L."/>
            <person name="Shi B."/>
            <person name="Wen H."/>
            <person name="Lin R."/>
            <person name="Jones M.K."/>
            <person name="Brejova B."/>
            <person name="Vinar T."/>
            <person name="Zhao G."/>
            <person name="McManus D.P."/>
            <person name="Chen Z."/>
            <person name="Zhou Y."/>
            <person name="Wang S."/>
        </authorList>
    </citation>
    <scope>NUCLEOTIDE SEQUENCE [LARGE SCALE GENOMIC DNA]</scope>
</reference>
<dbReference type="GeneID" id="36345350"/>
<dbReference type="CTD" id="36345350"/>
<dbReference type="RefSeq" id="XP_024346690.1">
    <property type="nucleotide sequence ID" value="XM_024498884.1"/>
</dbReference>
<dbReference type="KEGG" id="egl:EGR_09635"/>